<accession>A0A351RAP6</accession>
<dbReference type="GO" id="GO:0016776">
    <property type="term" value="F:phosphotransferase activity, phosphate group as acceptor"/>
    <property type="evidence" value="ECO:0007669"/>
    <property type="project" value="UniProtKB-UniRule"/>
</dbReference>
<comment type="function">
    <text evidence="5">Bifunctional serine/threonine kinase and phosphorylase involved in the regulation of the phosphoenolpyruvate synthase (PEPS) by catalyzing its phosphorylation/dephosphorylation.</text>
</comment>
<evidence type="ECO:0000313" key="6">
    <source>
        <dbReference type="EMBL" id="HBA09117.1"/>
    </source>
</evidence>
<evidence type="ECO:0000313" key="7">
    <source>
        <dbReference type="Proteomes" id="UP000264313"/>
    </source>
</evidence>
<dbReference type="GO" id="GO:0043531">
    <property type="term" value="F:ADP binding"/>
    <property type="evidence" value="ECO:0007669"/>
    <property type="project" value="UniProtKB-UniRule"/>
</dbReference>
<evidence type="ECO:0000256" key="3">
    <source>
        <dbReference type="ARBA" id="ARBA00022741"/>
    </source>
</evidence>
<sequence length="271" mass="29792">MINRTAFFISDGTGITAGALGKLLEHFPSTHFKQVRLPFTNTLEKIRLAQEAIALATEEDGGRPVVIMTLGDIALRNSLKQCNAYFIDLFNTFIDPLGLELDQKPLTGAGIAHSVMGSSYNERMEAINFTLNHDDGMTNNGLEEAEVILVGVSRCGKTPTSVYLAMQFGVKAANYPLIPEDFERGTLPAVLHKHLGKIFGLTIKAERLHAVRNERRAGSFYASLDNCRQEIATAENLMRTAGITWADSTSRSVEELSAIILEKMRHPAISK</sequence>
<dbReference type="PANTHER" id="PTHR31756:SF3">
    <property type="entry name" value="PYRUVATE, PHOSPHATE DIKINASE REGULATORY PROTEIN 1, CHLOROPLASTIC"/>
    <property type="match status" value="1"/>
</dbReference>
<dbReference type="GO" id="GO:0005524">
    <property type="term" value="F:ATP binding"/>
    <property type="evidence" value="ECO:0007669"/>
    <property type="project" value="InterPro"/>
</dbReference>
<evidence type="ECO:0000256" key="5">
    <source>
        <dbReference type="HAMAP-Rule" id="MF_01062"/>
    </source>
</evidence>
<organism evidence="6 7">
    <name type="scientific">Methylotenera mobilis</name>
    <dbReference type="NCBI Taxonomy" id="359408"/>
    <lineage>
        <taxon>Bacteria</taxon>
        <taxon>Pseudomonadati</taxon>
        <taxon>Pseudomonadota</taxon>
        <taxon>Betaproteobacteria</taxon>
        <taxon>Nitrosomonadales</taxon>
        <taxon>Methylophilaceae</taxon>
        <taxon>Methylotenera</taxon>
    </lineage>
</organism>
<protein>
    <recommendedName>
        <fullName evidence="5">Putative phosphoenolpyruvate synthase regulatory protein</fullName>
        <shortName evidence="5">PEP synthase regulatory protein</shortName>
        <shortName evidence="5">PSRP</shortName>
        <ecNumber evidence="5">2.7.11.33</ecNumber>
        <ecNumber evidence="5">2.7.4.28</ecNumber>
    </recommendedName>
    <alternativeName>
        <fullName evidence="5">Pyruvate, water dikinase regulatory protein</fullName>
    </alternativeName>
</protein>
<keyword evidence="6" id="KW-0670">Pyruvate</keyword>
<comment type="similarity">
    <text evidence="5">Belongs to the pyruvate, phosphate/water dikinase regulatory protein family. PSRP subfamily.</text>
</comment>
<dbReference type="PANTHER" id="PTHR31756">
    <property type="entry name" value="PYRUVATE, PHOSPHATE DIKINASE REGULATORY PROTEIN 1, CHLOROPLASTIC"/>
    <property type="match status" value="1"/>
</dbReference>
<evidence type="ECO:0000256" key="4">
    <source>
        <dbReference type="ARBA" id="ARBA00022777"/>
    </source>
</evidence>
<reference evidence="6 7" key="1">
    <citation type="journal article" date="2018" name="Nat. Biotechnol.">
        <title>A standardized bacterial taxonomy based on genome phylogeny substantially revises the tree of life.</title>
        <authorList>
            <person name="Parks D.H."/>
            <person name="Chuvochina M."/>
            <person name="Waite D.W."/>
            <person name="Rinke C."/>
            <person name="Skarshewski A."/>
            <person name="Chaumeil P.A."/>
            <person name="Hugenholtz P."/>
        </authorList>
    </citation>
    <scope>NUCLEOTIDE SEQUENCE [LARGE SCALE GENOMIC DNA]</scope>
    <source>
        <strain evidence="6">UBA9958</strain>
    </source>
</reference>
<evidence type="ECO:0000256" key="1">
    <source>
        <dbReference type="ARBA" id="ARBA00022527"/>
    </source>
</evidence>
<evidence type="ECO:0000256" key="2">
    <source>
        <dbReference type="ARBA" id="ARBA00022679"/>
    </source>
</evidence>
<proteinExistence type="inferred from homology"/>
<dbReference type="GO" id="GO:0004674">
    <property type="term" value="F:protein serine/threonine kinase activity"/>
    <property type="evidence" value="ECO:0007669"/>
    <property type="project" value="UniProtKB-UniRule"/>
</dbReference>
<dbReference type="EC" id="2.7.11.33" evidence="5"/>
<dbReference type="AlphaFoldDB" id="A0A351RAP6"/>
<dbReference type="InterPro" id="IPR005177">
    <property type="entry name" value="Kinase-pyrophosphorylase"/>
</dbReference>
<dbReference type="Proteomes" id="UP000264313">
    <property type="component" value="Unassembled WGS sequence"/>
</dbReference>
<comment type="caution">
    <text evidence="6">The sequence shown here is derived from an EMBL/GenBank/DDBJ whole genome shotgun (WGS) entry which is preliminary data.</text>
</comment>
<dbReference type="EC" id="2.7.4.28" evidence="5"/>
<keyword evidence="3 5" id="KW-0547">Nucleotide-binding</keyword>
<keyword evidence="1 5" id="KW-0723">Serine/threonine-protein kinase</keyword>
<dbReference type="Pfam" id="PF03618">
    <property type="entry name" value="Kinase-PPPase"/>
    <property type="match status" value="1"/>
</dbReference>
<dbReference type="InterPro" id="IPR026530">
    <property type="entry name" value="PSRP"/>
</dbReference>
<feature type="binding site" evidence="5">
    <location>
        <begin position="151"/>
        <end position="158"/>
    </location>
    <ligand>
        <name>ADP</name>
        <dbReference type="ChEBI" id="CHEBI:456216"/>
    </ligand>
</feature>
<dbReference type="STRING" id="1132855.GCA_000384255_01239"/>
<dbReference type="EMBL" id="DNAA01000144">
    <property type="protein sequence ID" value="HBA09117.1"/>
    <property type="molecule type" value="Genomic_DNA"/>
</dbReference>
<comment type="catalytic activity">
    <reaction evidence="5">
        <text>[pyruvate, water dikinase] + ADP = [pyruvate, water dikinase]-phosphate + AMP + H(+)</text>
        <dbReference type="Rhea" id="RHEA:46020"/>
        <dbReference type="Rhea" id="RHEA-COMP:11425"/>
        <dbReference type="Rhea" id="RHEA-COMP:11426"/>
        <dbReference type="ChEBI" id="CHEBI:15378"/>
        <dbReference type="ChEBI" id="CHEBI:43176"/>
        <dbReference type="ChEBI" id="CHEBI:68546"/>
        <dbReference type="ChEBI" id="CHEBI:456215"/>
        <dbReference type="ChEBI" id="CHEBI:456216"/>
        <dbReference type="EC" id="2.7.11.33"/>
    </reaction>
</comment>
<comment type="catalytic activity">
    <reaction evidence="5">
        <text>[pyruvate, water dikinase]-phosphate + phosphate + H(+) = [pyruvate, water dikinase] + diphosphate</text>
        <dbReference type="Rhea" id="RHEA:48580"/>
        <dbReference type="Rhea" id="RHEA-COMP:11425"/>
        <dbReference type="Rhea" id="RHEA-COMP:11426"/>
        <dbReference type="ChEBI" id="CHEBI:15378"/>
        <dbReference type="ChEBI" id="CHEBI:33019"/>
        <dbReference type="ChEBI" id="CHEBI:43176"/>
        <dbReference type="ChEBI" id="CHEBI:43474"/>
        <dbReference type="ChEBI" id="CHEBI:68546"/>
        <dbReference type="EC" id="2.7.4.28"/>
    </reaction>
</comment>
<keyword evidence="4 5" id="KW-0418">Kinase</keyword>
<dbReference type="HAMAP" id="MF_01062">
    <property type="entry name" value="PSRP"/>
    <property type="match status" value="1"/>
</dbReference>
<keyword evidence="2 5" id="KW-0808">Transferase</keyword>
<name>A0A351RAP6_9PROT</name>
<gene>
    <name evidence="6" type="ORF">DCW48_05860</name>
</gene>
<dbReference type="NCBIfam" id="NF003742">
    <property type="entry name" value="PRK05339.1"/>
    <property type="match status" value="1"/>
</dbReference>